<dbReference type="RefSeq" id="WP_348269675.1">
    <property type="nucleotide sequence ID" value="NZ_CP121195.1"/>
</dbReference>
<reference evidence="1" key="1">
    <citation type="submission" date="2023-03" db="EMBL/GenBank/DDBJ databases">
        <title>Edaphobacter sp.</title>
        <authorList>
            <person name="Huber K.J."/>
            <person name="Papendorf J."/>
            <person name="Pilke C."/>
            <person name="Bunk B."/>
            <person name="Sproeer C."/>
            <person name="Pester M."/>
        </authorList>
    </citation>
    <scope>NUCLEOTIDE SEQUENCE</scope>
    <source>
        <strain evidence="1">DSM 109920</strain>
    </source>
</reference>
<dbReference type="EMBL" id="CP121195">
    <property type="protein sequence ID" value="XBH13018.1"/>
    <property type="molecule type" value="Genomic_DNA"/>
</dbReference>
<dbReference type="PROSITE" id="PS51257">
    <property type="entry name" value="PROKAR_LIPOPROTEIN"/>
    <property type="match status" value="1"/>
</dbReference>
<organism evidence="1">
    <name type="scientific">Edaphobacter paludis</name>
    <dbReference type="NCBI Taxonomy" id="3035702"/>
    <lineage>
        <taxon>Bacteria</taxon>
        <taxon>Pseudomonadati</taxon>
        <taxon>Acidobacteriota</taxon>
        <taxon>Terriglobia</taxon>
        <taxon>Terriglobales</taxon>
        <taxon>Acidobacteriaceae</taxon>
        <taxon>Edaphobacter</taxon>
    </lineage>
</organism>
<dbReference type="AlphaFoldDB" id="A0AAU7D7D5"/>
<sequence>MSRSARFGDAPILILVLLAGCTQPKQSVNLPAQSSAPVLLGAETTRALMARVGPANLYPNQSLTFGKADTLSVDALTARYTSPCPAGKADCTYSQSHRDVPSAIHKQVYDEYNVPADQRNIQDGEVDHLYPMCAGGSNDINNLWYQPADNKWNGKNFGYHEKDALETYICKEIVAGKLDPNEAYKRITTDWVGWYLELHLDKASEGVNEDID</sequence>
<gene>
    <name evidence="1" type="ORF">P8936_15170</name>
</gene>
<evidence type="ECO:0008006" key="2">
    <source>
        <dbReference type="Google" id="ProtNLM"/>
    </source>
</evidence>
<name>A0AAU7D7D5_9BACT</name>
<accession>A0AAU7D7D5</accession>
<protein>
    <recommendedName>
        <fullName evidence="2">HNH endonuclease</fullName>
    </recommendedName>
</protein>
<proteinExistence type="predicted"/>
<evidence type="ECO:0000313" key="1">
    <source>
        <dbReference type="EMBL" id="XBH13018.1"/>
    </source>
</evidence>